<dbReference type="OMA" id="QCQCPKH"/>
<dbReference type="eggNOG" id="ENOG502S1KT">
    <property type="taxonomic scope" value="Eukaryota"/>
</dbReference>
<feature type="chain" id="PRO_5002811855" evidence="1">
    <location>
        <begin position="24"/>
        <end position="317"/>
    </location>
</feature>
<feature type="signal peptide" evidence="1">
    <location>
        <begin position="1"/>
        <end position="23"/>
    </location>
</feature>
<dbReference type="PhylomeDB" id="B4JCR0"/>
<dbReference type="Gene3D" id="2.10.90.10">
    <property type="entry name" value="Cystine-knot cytokines"/>
    <property type="match status" value="1"/>
</dbReference>
<dbReference type="InParanoid" id="B4JCR0"/>
<dbReference type="HOGENOM" id="CLU_076192_0_0_1"/>
<sequence length="317" mass="35879">MSEKWRVLLCLLLFLLLNALVAAREAKSSAATIRRDTINALIQNRKQQINDETYADDDAHVDADDDFDFDAEDAGYQSDQPVGAITAEKQQAVGTQKNVQESFRQFQDMDYKNNQNIMRILVTLHRSSMETEPLCRLPQPRIIRMDTDPSNTYSPPFTKLHRCDKNSSCCSHLEVWRVKSTAIVELPFFVSPMHGRIGRNMMIPFINHTECHCASSTPQRTKRSNLCQCPKHFTNFGREPDQPIRGTFDPVATSCRCDCHLNDSTCQRMKNGAEGFGIDELRCIRNQECSPPICTYGAFILASGRCPRAPPRPLGFG</sequence>
<gene>
    <name evidence="2" type="primary">Dgri\GH11682</name>
    <name evidence="2" type="ORF">Dgri_GH11682</name>
</gene>
<keyword evidence="1" id="KW-0732">Signal</keyword>
<dbReference type="PANTHER" id="PTHR21719">
    <property type="entry name" value="FI06402P-RELATED"/>
    <property type="match status" value="1"/>
</dbReference>
<dbReference type="PANTHER" id="PTHR21719:SF1">
    <property type="entry name" value="FI06402P-RELATED"/>
    <property type="match status" value="1"/>
</dbReference>
<dbReference type="InterPro" id="IPR029034">
    <property type="entry name" value="Cystine-knot_cytokine"/>
</dbReference>
<dbReference type="FunCoup" id="B4JCR0">
    <property type="interactions" value="4"/>
</dbReference>
<evidence type="ECO:0000313" key="2">
    <source>
        <dbReference type="EMBL" id="EDW04224.1"/>
    </source>
</evidence>
<organism evidence="3">
    <name type="scientific">Drosophila grimshawi</name>
    <name type="common">Hawaiian fruit fly</name>
    <name type="synonym">Idiomyia grimshawi</name>
    <dbReference type="NCBI Taxonomy" id="7222"/>
    <lineage>
        <taxon>Eukaryota</taxon>
        <taxon>Metazoa</taxon>
        <taxon>Ecdysozoa</taxon>
        <taxon>Arthropoda</taxon>
        <taxon>Hexapoda</taxon>
        <taxon>Insecta</taxon>
        <taxon>Pterygota</taxon>
        <taxon>Neoptera</taxon>
        <taxon>Endopterygota</taxon>
        <taxon>Diptera</taxon>
        <taxon>Brachycera</taxon>
        <taxon>Muscomorpha</taxon>
        <taxon>Ephydroidea</taxon>
        <taxon>Drosophilidae</taxon>
        <taxon>Drosophila</taxon>
        <taxon>Hawaiian Drosophila</taxon>
    </lineage>
</organism>
<dbReference type="GO" id="GO:0035099">
    <property type="term" value="P:hemocyte migration"/>
    <property type="evidence" value="ECO:0007669"/>
    <property type="project" value="TreeGrafter"/>
</dbReference>
<protein>
    <submittedName>
        <fullName evidence="2">GH11682</fullName>
    </submittedName>
</protein>
<keyword evidence="3" id="KW-1185">Reference proteome</keyword>
<reference evidence="2 3" key="1">
    <citation type="journal article" date="2007" name="Nature">
        <title>Evolution of genes and genomes on the Drosophila phylogeny.</title>
        <authorList>
            <consortium name="Drosophila 12 Genomes Consortium"/>
            <person name="Clark A.G."/>
            <person name="Eisen M.B."/>
            <person name="Smith D.R."/>
            <person name="Bergman C.M."/>
            <person name="Oliver B."/>
            <person name="Markow T.A."/>
            <person name="Kaufman T.C."/>
            <person name="Kellis M."/>
            <person name="Gelbart W."/>
            <person name="Iyer V.N."/>
            <person name="Pollard D.A."/>
            <person name="Sackton T.B."/>
            <person name="Larracuente A.M."/>
            <person name="Singh N.D."/>
            <person name="Abad J.P."/>
            <person name="Abt D.N."/>
            <person name="Adryan B."/>
            <person name="Aguade M."/>
            <person name="Akashi H."/>
            <person name="Anderson W.W."/>
            <person name="Aquadro C.F."/>
            <person name="Ardell D.H."/>
            <person name="Arguello R."/>
            <person name="Artieri C.G."/>
            <person name="Barbash D.A."/>
            <person name="Barker D."/>
            <person name="Barsanti P."/>
            <person name="Batterham P."/>
            <person name="Batzoglou S."/>
            <person name="Begun D."/>
            <person name="Bhutkar A."/>
            <person name="Blanco E."/>
            <person name="Bosak S.A."/>
            <person name="Bradley R.K."/>
            <person name="Brand A.D."/>
            <person name="Brent M.R."/>
            <person name="Brooks A.N."/>
            <person name="Brown R.H."/>
            <person name="Butlin R.K."/>
            <person name="Caggese C."/>
            <person name="Calvi B.R."/>
            <person name="Bernardo de Carvalho A."/>
            <person name="Caspi A."/>
            <person name="Castrezana S."/>
            <person name="Celniker S.E."/>
            <person name="Chang J.L."/>
            <person name="Chapple C."/>
            <person name="Chatterji S."/>
            <person name="Chinwalla A."/>
            <person name="Civetta A."/>
            <person name="Clifton S.W."/>
            <person name="Comeron J.M."/>
            <person name="Costello J.C."/>
            <person name="Coyne J.A."/>
            <person name="Daub J."/>
            <person name="David R.G."/>
            <person name="Delcher A.L."/>
            <person name="Delehaunty K."/>
            <person name="Do C.B."/>
            <person name="Ebling H."/>
            <person name="Edwards K."/>
            <person name="Eickbush T."/>
            <person name="Evans J.D."/>
            <person name="Filipski A."/>
            <person name="Findeiss S."/>
            <person name="Freyhult E."/>
            <person name="Fulton L."/>
            <person name="Fulton R."/>
            <person name="Garcia A.C."/>
            <person name="Gardiner A."/>
            <person name="Garfield D.A."/>
            <person name="Garvin B.E."/>
            <person name="Gibson G."/>
            <person name="Gilbert D."/>
            <person name="Gnerre S."/>
            <person name="Godfrey J."/>
            <person name="Good R."/>
            <person name="Gotea V."/>
            <person name="Gravely B."/>
            <person name="Greenberg A.J."/>
            <person name="Griffiths-Jones S."/>
            <person name="Gross S."/>
            <person name="Guigo R."/>
            <person name="Gustafson E.A."/>
            <person name="Haerty W."/>
            <person name="Hahn M.W."/>
            <person name="Halligan D.L."/>
            <person name="Halpern A.L."/>
            <person name="Halter G.M."/>
            <person name="Han M.V."/>
            <person name="Heger A."/>
            <person name="Hillier L."/>
            <person name="Hinrichs A.S."/>
            <person name="Holmes I."/>
            <person name="Hoskins R.A."/>
            <person name="Hubisz M.J."/>
            <person name="Hultmark D."/>
            <person name="Huntley M.A."/>
            <person name="Jaffe D.B."/>
            <person name="Jagadeeshan S."/>
            <person name="Jeck W.R."/>
            <person name="Johnson J."/>
            <person name="Jones C.D."/>
            <person name="Jordan W.C."/>
            <person name="Karpen G.H."/>
            <person name="Kataoka E."/>
            <person name="Keightley P.D."/>
            <person name="Kheradpour P."/>
            <person name="Kirkness E.F."/>
            <person name="Koerich L.B."/>
            <person name="Kristiansen K."/>
            <person name="Kudrna D."/>
            <person name="Kulathinal R.J."/>
            <person name="Kumar S."/>
            <person name="Kwok R."/>
            <person name="Lander E."/>
            <person name="Langley C.H."/>
            <person name="Lapoint R."/>
            <person name="Lazzaro B.P."/>
            <person name="Lee S.J."/>
            <person name="Levesque L."/>
            <person name="Li R."/>
            <person name="Lin C.F."/>
            <person name="Lin M.F."/>
            <person name="Lindblad-Toh K."/>
            <person name="Llopart A."/>
            <person name="Long M."/>
            <person name="Low L."/>
            <person name="Lozovsky E."/>
            <person name="Lu J."/>
            <person name="Luo M."/>
            <person name="Machado C.A."/>
            <person name="Makalowski W."/>
            <person name="Marzo M."/>
            <person name="Matsuda M."/>
            <person name="Matzkin L."/>
            <person name="McAllister B."/>
            <person name="McBride C.S."/>
            <person name="McKernan B."/>
            <person name="McKernan K."/>
            <person name="Mendez-Lago M."/>
            <person name="Minx P."/>
            <person name="Mollenhauer M.U."/>
            <person name="Montooth K."/>
            <person name="Mount S.M."/>
            <person name="Mu X."/>
            <person name="Myers E."/>
            <person name="Negre B."/>
            <person name="Newfeld S."/>
            <person name="Nielsen R."/>
            <person name="Noor M.A."/>
            <person name="O'Grady P."/>
            <person name="Pachter L."/>
            <person name="Papaceit M."/>
            <person name="Parisi M.J."/>
            <person name="Parisi M."/>
            <person name="Parts L."/>
            <person name="Pedersen J.S."/>
            <person name="Pesole G."/>
            <person name="Phillippy A.M."/>
            <person name="Ponting C.P."/>
            <person name="Pop M."/>
            <person name="Porcelli D."/>
            <person name="Powell J.R."/>
            <person name="Prohaska S."/>
            <person name="Pruitt K."/>
            <person name="Puig M."/>
            <person name="Quesneville H."/>
            <person name="Ram K.R."/>
            <person name="Rand D."/>
            <person name="Rasmussen M.D."/>
            <person name="Reed L.K."/>
            <person name="Reenan R."/>
            <person name="Reily A."/>
            <person name="Remington K.A."/>
            <person name="Rieger T.T."/>
            <person name="Ritchie M.G."/>
            <person name="Robin C."/>
            <person name="Rogers Y.H."/>
            <person name="Rohde C."/>
            <person name="Rozas J."/>
            <person name="Rubenfield M.J."/>
            <person name="Ruiz A."/>
            <person name="Russo S."/>
            <person name="Salzberg S.L."/>
            <person name="Sanchez-Gracia A."/>
            <person name="Saranga D.J."/>
            <person name="Sato H."/>
            <person name="Schaeffer S.W."/>
            <person name="Schatz M.C."/>
            <person name="Schlenke T."/>
            <person name="Schwartz R."/>
            <person name="Segarra C."/>
            <person name="Singh R.S."/>
            <person name="Sirot L."/>
            <person name="Sirota M."/>
            <person name="Sisneros N.B."/>
            <person name="Smith C.D."/>
            <person name="Smith T.F."/>
            <person name="Spieth J."/>
            <person name="Stage D.E."/>
            <person name="Stark A."/>
            <person name="Stephan W."/>
            <person name="Strausberg R.L."/>
            <person name="Strempel S."/>
            <person name="Sturgill D."/>
            <person name="Sutton G."/>
            <person name="Sutton G.G."/>
            <person name="Tao W."/>
            <person name="Teichmann S."/>
            <person name="Tobari Y.N."/>
            <person name="Tomimura Y."/>
            <person name="Tsolas J.M."/>
            <person name="Valente V.L."/>
            <person name="Venter E."/>
            <person name="Venter J.C."/>
            <person name="Vicario S."/>
            <person name="Vieira F.G."/>
            <person name="Vilella A.J."/>
            <person name="Villasante A."/>
            <person name="Walenz B."/>
            <person name="Wang J."/>
            <person name="Wasserman M."/>
            <person name="Watts T."/>
            <person name="Wilson D."/>
            <person name="Wilson R.K."/>
            <person name="Wing R.A."/>
            <person name="Wolfner M.F."/>
            <person name="Wong A."/>
            <person name="Wong G.K."/>
            <person name="Wu C.I."/>
            <person name="Wu G."/>
            <person name="Yamamoto D."/>
            <person name="Yang H.P."/>
            <person name="Yang S.P."/>
            <person name="Yorke J.A."/>
            <person name="Yoshida K."/>
            <person name="Zdobnov E."/>
            <person name="Zhang P."/>
            <person name="Zhang Y."/>
            <person name="Zimin A.V."/>
            <person name="Baldwin J."/>
            <person name="Abdouelleil A."/>
            <person name="Abdulkadir J."/>
            <person name="Abebe A."/>
            <person name="Abera B."/>
            <person name="Abreu J."/>
            <person name="Acer S.C."/>
            <person name="Aftuck L."/>
            <person name="Alexander A."/>
            <person name="An P."/>
            <person name="Anderson E."/>
            <person name="Anderson S."/>
            <person name="Arachi H."/>
            <person name="Azer M."/>
            <person name="Bachantsang P."/>
            <person name="Barry A."/>
            <person name="Bayul T."/>
            <person name="Berlin A."/>
            <person name="Bessette D."/>
            <person name="Bloom T."/>
            <person name="Blye J."/>
            <person name="Boguslavskiy L."/>
            <person name="Bonnet C."/>
            <person name="Boukhgalter B."/>
            <person name="Bourzgui I."/>
            <person name="Brown A."/>
            <person name="Cahill P."/>
            <person name="Channer S."/>
            <person name="Cheshatsang Y."/>
            <person name="Chuda L."/>
            <person name="Citroen M."/>
            <person name="Collymore A."/>
            <person name="Cooke P."/>
            <person name="Costello M."/>
            <person name="D'Aco K."/>
            <person name="Daza R."/>
            <person name="De Haan G."/>
            <person name="DeGray S."/>
            <person name="DeMaso C."/>
            <person name="Dhargay N."/>
            <person name="Dooley K."/>
            <person name="Dooley E."/>
            <person name="Doricent M."/>
            <person name="Dorje P."/>
            <person name="Dorjee K."/>
            <person name="Dupes A."/>
            <person name="Elong R."/>
            <person name="Falk J."/>
            <person name="Farina A."/>
            <person name="Faro S."/>
            <person name="Ferguson D."/>
            <person name="Fisher S."/>
            <person name="Foley C.D."/>
            <person name="Franke A."/>
            <person name="Friedrich D."/>
            <person name="Gadbois L."/>
            <person name="Gearin G."/>
            <person name="Gearin C.R."/>
            <person name="Giannoukos G."/>
            <person name="Goode T."/>
            <person name="Graham J."/>
            <person name="Grandbois E."/>
            <person name="Grewal S."/>
            <person name="Gyaltsen K."/>
            <person name="Hafez N."/>
            <person name="Hagos B."/>
            <person name="Hall J."/>
            <person name="Henson C."/>
            <person name="Hollinger A."/>
            <person name="Honan T."/>
            <person name="Huard M.D."/>
            <person name="Hughes L."/>
            <person name="Hurhula B."/>
            <person name="Husby M.E."/>
            <person name="Kamat A."/>
            <person name="Kanga B."/>
            <person name="Kashin S."/>
            <person name="Khazanovich D."/>
            <person name="Kisner P."/>
            <person name="Lance K."/>
            <person name="Lara M."/>
            <person name="Lee W."/>
            <person name="Lennon N."/>
            <person name="Letendre F."/>
            <person name="LeVine R."/>
            <person name="Lipovsky A."/>
            <person name="Liu X."/>
            <person name="Liu J."/>
            <person name="Liu S."/>
            <person name="Lokyitsang T."/>
            <person name="Lokyitsang Y."/>
            <person name="Lubonja R."/>
            <person name="Lui A."/>
            <person name="MacDonald P."/>
            <person name="Magnisalis V."/>
            <person name="Maru K."/>
            <person name="Matthews C."/>
            <person name="McCusker W."/>
            <person name="McDonough S."/>
            <person name="Mehta T."/>
            <person name="Meldrim J."/>
            <person name="Meneus L."/>
            <person name="Mihai O."/>
            <person name="Mihalev A."/>
            <person name="Mihova T."/>
            <person name="Mittelman R."/>
            <person name="Mlenga V."/>
            <person name="Montmayeur A."/>
            <person name="Mulrain L."/>
            <person name="Navidi A."/>
            <person name="Naylor J."/>
            <person name="Negash T."/>
            <person name="Nguyen T."/>
            <person name="Nguyen N."/>
            <person name="Nicol R."/>
            <person name="Norbu C."/>
            <person name="Norbu N."/>
            <person name="Novod N."/>
            <person name="O'Neill B."/>
            <person name="Osman S."/>
            <person name="Markiewicz E."/>
            <person name="Oyono O.L."/>
            <person name="Patti C."/>
            <person name="Phunkhang P."/>
            <person name="Pierre F."/>
            <person name="Priest M."/>
            <person name="Raghuraman S."/>
            <person name="Rege F."/>
            <person name="Reyes R."/>
            <person name="Rise C."/>
            <person name="Rogov P."/>
            <person name="Ross K."/>
            <person name="Ryan E."/>
            <person name="Settipalli S."/>
            <person name="Shea T."/>
            <person name="Sherpa N."/>
            <person name="Shi L."/>
            <person name="Shih D."/>
            <person name="Sparrow T."/>
            <person name="Spaulding J."/>
            <person name="Stalker J."/>
            <person name="Stange-Thomann N."/>
            <person name="Stavropoulos S."/>
            <person name="Stone C."/>
            <person name="Strader C."/>
            <person name="Tesfaye S."/>
            <person name="Thomson T."/>
            <person name="Thoulutsang Y."/>
            <person name="Thoulutsang D."/>
            <person name="Topham K."/>
            <person name="Topping I."/>
            <person name="Tsamla T."/>
            <person name="Vassiliev H."/>
            <person name="Vo A."/>
            <person name="Wangchuk T."/>
            <person name="Wangdi T."/>
            <person name="Weiand M."/>
            <person name="Wilkinson J."/>
            <person name="Wilson A."/>
            <person name="Yadav S."/>
            <person name="Young G."/>
            <person name="Yu Q."/>
            <person name="Zembek L."/>
            <person name="Zhong D."/>
            <person name="Zimmer A."/>
            <person name="Zwirko Z."/>
            <person name="Jaffe D.B."/>
            <person name="Alvarez P."/>
            <person name="Brockman W."/>
            <person name="Butler J."/>
            <person name="Chin C."/>
            <person name="Gnerre S."/>
            <person name="Grabherr M."/>
            <person name="Kleber M."/>
            <person name="Mauceli E."/>
            <person name="MacCallum I."/>
        </authorList>
    </citation>
    <scope>NUCLEOTIDE SEQUENCE [LARGE SCALE GENOMIC DNA]</scope>
    <source>
        <strain evidence="3">Tucson 15287-2541.00</strain>
    </source>
</reference>
<dbReference type="OrthoDB" id="6370328at2759"/>
<dbReference type="EMBL" id="CH916368">
    <property type="protein sequence ID" value="EDW04224.1"/>
    <property type="molecule type" value="Genomic_DNA"/>
</dbReference>
<dbReference type="STRING" id="7222.B4JCR0"/>
<accession>B4JCR0</accession>
<dbReference type="SUPFAM" id="SSF57501">
    <property type="entry name" value="Cystine-knot cytokines"/>
    <property type="match status" value="1"/>
</dbReference>
<name>B4JCR0_DROGR</name>
<evidence type="ECO:0000256" key="1">
    <source>
        <dbReference type="SAM" id="SignalP"/>
    </source>
</evidence>
<dbReference type="Proteomes" id="UP000001070">
    <property type="component" value="Unassembled WGS sequence"/>
</dbReference>
<evidence type="ECO:0000313" key="3">
    <source>
        <dbReference type="Proteomes" id="UP000001070"/>
    </source>
</evidence>
<proteinExistence type="predicted"/>
<dbReference type="AlphaFoldDB" id="B4JCR0"/>